<evidence type="ECO:0000256" key="1">
    <source>
        <dbReference type="SAM" id="Phobius"/>
    </source>
</evidence>
<comment type="caution">
    <text evidence="2">The sequence shown here is derived from an EMBL/GenBank/DDBJ whole genome shotgun (WGS) entry which is preliminary data.</text>
</comment>
<keyword evidence="1" id="KW-0812">Transmembrane</keyword>
<dbReference type="Proteomes" id="UP000004870">
    <property type="component" value="Unassembled WGS sequence"/>
</dbReference>
<sequence>MKTYDDRFVKKLFLMMIGFYLGIIAMLSVVLGISLYGITSFNIYLMVVALVFALAELGLIFKVCAYVCGIFMSEKRARQWVAAASTIEEREDRKKMFHCFRRCQQAELQYERKSNHKNKGKLEAARTKWEHESTRFKEKYFV</sequence>
<dbReference type="EMBL" id="ACKY01000017">
    <property type="protein sequence ID" value="EEV89542.1"/>
    <property type="molecule type" value="Genomic_DNA"/>
</dbReference>
<feature type="transmembrane region" description="Helical" evidence="1">
    <location>
        <begin position="12"/>
        <end position="37"/>
    </location>
</feature>
<organism evidence="2 3">
    <name type="scientific">Cardiobacterium hominis (strain ATCC 15826 / DSM 8339 / NCTC 10426 / 6573)</name>
    <dbReference type="NCBI Taxonomy" id="638300"/>
    <lineage>
        <taxon>Bacteria</taxon>
        <taxon>Pseudomonadati</taxon>
        <taxon>Pseudomonadota</taxon>
        <taxon>Gammaproteobacteria</taxon>
        <taxon>Cardiobacteriales</taxon>
        <taxon>Cardiobacteriaceae</taxon>
        <taxon>Cardiobacterium</taxon>
    </lineage>
</organism>
<accession>C8N746</accession>
<keyword evidence="3" id="KW-1185">Reference proteome</keyword>
<feature type="transmembrane region" description="Helical" evidence="1">
    <location>
        <begin position="43"/>
        <end position="68"/>
    </location>
</feature>
<keyword evidence="1" id="KW-1133">Transmembrane helix</keyword>
<keyword evidence="1" id="KW-0472">Membrane</keyword>
<dbReference type="AlphaFoldDB" id="C8N746"/>
<gene>
    <name evidence="2" type="ORF">HMPREF0198_0323</name>
</gene>
<dbReference type="HOGENOM" id="CLU_1812288_0_0_6"/>
<reference evidence="2 3" key="1">
    <citation type="submission" date="2009-08" db="EMBL/GenBank/DDBJ databases">
        <authorList>
            <person name="Qin X."/>
            <person name="Bachman B."/>
            <person name="Battles P."/>
            <person name="Bell A."/>
            <person name="Bess C."/>
            <person name="Bickham C."/>
            <person name="Chaboub L."/>
            <person name="Chen D."/>
            <person name="Coyle M."/>
            <person name="Deiros D.R."/>
            <person name="Dinh H."/>
            <person name="Forbes L."/>
            <person name="Fowler G."/>
            <person name="Francisco L."/>
            <person name="Fu Q."/>
            <person name="Gubbala S."/>
            <person name="Hale W."/>
            <person name="Han Y."/>
            <person name="Hemphill L."/>
            <person name="Highlander S.K."/>
            <person name="Hirani K."/>
            <person name="Hogues M."/>
            <person name="Jackson L."/>
            <person name="Jakkamsetti A."/>
            <person name="Javaid M."/>
            <person name="Jiang H."/>
            <person name="Korchina V."/>
            <person name="Kovar C."/>
            <person name="Lara F."/>
            <person name="Lee S."/>
            <person name="Mata R."/>
            <person name="Mathew T."/>
            <person name="Moen C."/>
            <person name="Morales K."/>
            <person name="Munidasa M."/>
            <person name="Nazareth L."/>
            <person name="Ngo R."/>
            <person name="Nguyen L."/>
            <person name="Okwuonu G."/>
            <person name="Ongeri F."/>
            <person name="Patil S."/>
            <person name="Petrosino J."/>
            <person name="Pham C."/>
            <person name="Pham P."/>
            <person name="Pu L.-L."/>
            <person name="Puazo M."/>
            <person name="Raj R."/>
            <person name="Reid J."/>
            <person name="Rouhana J."/>
            <person name="Saada N."/>
            <person name="Shang Y."/>
            <person name="Simmons D."/>
            <person name="Thornton R."/>
            <person name="Warren J."/>
            <person name="Weissenberger G."/>
            <person name="Zhang J."/>
            <person name="Zhang L."/>
            <person name="Zhou C."/>
            <person name="Zhu D."/>
            <person name="Muzny D."/>
            <person name="Worley K."/>
            <person name="Gibbs R."/>
        </authorList>
    </citation>
    <scope>NUCLEOTIDE SEQUENCE [LARGE SCALE GENOMIC DNA]</scope>
    <source>
        <strain evidence="3">ATCC 15826 / DSM 8339 / NCTC 10426 / 6573</strain>
    </source>
</reference>
<proteinExistence type="predicted"/>
<protein>
    <submittedName>
        <fullName evidence="2">Uncharacterized protein</fullName>
    </submittedName>
</protein>
<name>C8N746_CARH6</name>
<evidence type="ECO:0000313" key="3">
    <source>
        <dbReference type="Proteomes" id="UP000004870"/>
    </source>
</evidence>
<evidence type="ECO:0000313" key="2">
    <source>
        <dbReference type="EMBL" id="EEV89542.1"/>
    </source>
</evidence>